<evidence type="ECO:0000256" key="1">
    <source>
        <dbReference type="ARBA" id="ARBA00010638"/>
    </source>
</evidence>
<comment type="similarity">
    <text evidence="1 5">Belongs to the 5-formyltetrahydrofolate cyclo-ligase family.</text>
</comment>
<dbReference type="PANTHER" id="PTHR23407">
    <property type="entry name" value="ATPASE INHIBITOR/5-FORMYLTETRAHYDROFOLATE CYCLO-LIGASE"/>
    <property type="match status" value="1"/>
</dbReference>
<dbReference type="GO" id="GO:0005524">
    <property type="term" value="F:ATP binding"/>
    <property type="evidence" value="ECO:0007669"/>
    <property type="project" value="UniProtKB-KW"/>
</dbReference>
<evidence type="ECO:0000256" key="2">
    <source>
        <dbReference type="ARBA" id="ARBA00022741"/>
    </source>
</evidence>
<dbReference type="InterPro" id="IPR024185">
    <property type="entry name" value="FTHF_cligase-like_sf"/>
</dbReference>
<proteinExistence type="inferred from homology"/>
<comment type="catalytic activity">
    <reaction evidence="5">
        <text>(6S)-5-formyl-5,6,7,8-tetrahydrofolate + ATP = (6R)-5,10-methenyltetrahydrofolate + ADP + phosphate</text>
        <dbReference type="Rhea" id="RHEA:10488"/>
        <dbReference type="ChEBI" id="CHEBI:30616"/>
        <dbReference type="ChEBI" id="CHEBI:43474"/>
        <dbReference type="ChEBI" id="CHEBI:57455"/>
        <dbReference type="ChEBI" id="CHEBI:57457"/>
        <dbReference type="ChEBI" id="CHEBI:456216"/>
        <dbReference type="EC" id="6.3.3.2"/>
    </reaction>
</comment>
<dbReference type="Proteomes" id="UP000198790">
    <property type="component" value="Unassembled WGS sequence"/>
</dbReference>
<feature type="binding site" evidence="4">
    <location>
        <begin position="136"/>
        <end position="144"/>
    </location>
    <ligand>
        <name>ATP</name>
        <dbReference type="ChEBI" id="CHEBI:30616"/>
    </ligand>
</feature>
<dbReference type="RefSeq" id="WP_092894758.1">
    <property type="nucleotide sequence ID" value="NZ_FOKK01000002.1"/>
</dbReference>
<dbReference type="InterPro" id="IPR037171">
    <property type="entry name" value="NagB/RpiA_transferase-like"/>
</dbReference>
<dbReference type="GO" id="GO:0035999">
    <property type="term" value="P:tetrahydrofolate interconversion"/>
    <property type="evidence" value="ECO:0007669"/>
    <property type="project" value="TreeGrafter"/>
</dbReference>
<dbReference type="SUPFAM" id="SSF100950">
    <property type="entry name" value="NagB/RpiA/CoA transferase-like"/>
    <property type="match status" value="1"/>
</dbReference>
<dbReference type="GO" id="GO:0009396">
    <property type="term" value="P:folic acid-containing compound biosynthetic process"/>
    <property type="evidence" value="ECO:0007669"/>
    <property type="project" value="TreeGrafter"/>
</dbReference>
<accession>A0A1I0WN89</accession>
<sequence length="190" mass="21889">MSLDKPQLRTFYRELRAALSDEDLERKSLAITDNVIVFLSDRKELTQFHLFFPIPKQREINTYPIKEYLEKRGDAVYTSRVELDSLSLQTLLLKPNTKFQYDAWGIPVPEEFELVTNESIQIVFVPLLAFDQKGNRIGFGKGYYDVFLASLDPSVLKVGLSFFSAELSISPELHDIPLDYCITPENIITF</sequence>
<keyword evidence="3 4" id="KW-0067">ATP-binding</keyword>
<reference evidence="6 7" key="1">
    <citation type="submission" date="2016-10" db="EMBL/GenBank/DDBJ databases">
        <authorList>
            <person name="de Groot N.N."/>
        </authorList>
    </citation>
    <scope>NUCLEOTIDE SEQUENCE [LARGE SCALE GENOMIC DNA]</scope>
    <source>
        <strain evidence="6 7">DSM 23399</strain>
    </source>
</reference>
<dbReference type="Pfam" id="PF01812">
    <property type="entry name" value="5-FTHF_cyc-lig"/>
    <property type="match status" value="1"/>
</dbReference>
<feature type="binding site" evidence="4">
    <location>
        <position position="59"/>
    </location>
    <ligand>
        <name>substrate</name>
    </ligand>
</feature>
<keyword evidence="5" id="KW-0479">Metal-binding</keyword>
<keyword evidence="7" id="KW-1185">Reference proteome</keyword>
<dbReference type="PIRSF" id="PIRSF006806">
    <property type="entry name" value="FTHF_cligase"/>
    <property type="match status" value="1"/>
</dbReference>
<dbReference type="STRING" id="237018.SAMN04489723_102210"/>
<evidence type="ECO:0000313" key="6">
    <source>
        <dbReference type="EMBL" id="SFA89668.1"/>
    </source>
</evidence>
<dbReference type="PANTHER" id="PTHR23407:SF1">
    <property type="entry name" value="5-FORMYLTETRAHYDROFOLATE CYCLO-LIGASE"/>
    <property type="match status" value="1"/>
</dbReference>
<dbReference type="OrthoDB" id="9801938at2"/>
<protein>
    <recommendedName>
        <fullName evidence="5">5-formyltetrahydrofolate cyclo-ligase</fullName>
        <ecNumber evidence="5">6.3.3.2</ecNumber>
    </recommendedName>
</protein>
<feature type="binding site" evidence="4">
    <location>
        <begin position="5"/>
        <end position="9"/>
    </location>
    <ligand>
        <name>ATP</name>
        <dbReference type="ChEBI" id="CHEBI:30616"/>
    </ligand>
</feature>
<dbReference type="EC" id="6.3.3.2" evidence="5"/>
<evidence type="ECO:0000256" key="4">
    <source>
        <dbReference type="PIRSR" id="PIRSR006806-1"/>
    </source>
</evidence>
<dbReference type="Gene3D" id="3.40.50.10420">
    <property type="entry name" value="NagB/RpiA/CoA transferase-like"/>
    <property type="match status" value="1"/>
</dbReference>
<organism evidence="6 7">
    <name type="scientific">Algoriphagus aquimarinus</name>
    <dbReference type="NCBI Taxonomy" id="237018"/>
    <lineage>
        <taxon>Bacteria</taxon>
        <taxon>Pseudomonadati</taxon>
        <taxon>Bacteroidota</taxon>
        <taxon>Cytophagia</taxon>
        <taxon>Cytophagales</taxon>
        <taxon>Cyclobacteriaceae</taxon>
        <taxon>Algoriphagus</taxon>
    </lineage>
</organism>
<evidence type="ECO:0000256" key="5">
    <source>
        <dbReference type="RuleBase" id="RU361279"/>
    </source>
</evidence>
<name>A0A1I0WN89_9BACT</name>
<comment type="cofactor">
    <cofactor evidence="5">
        <name>Mg(2+)</name>
        <dbReference type="ChEBI" id="CHEBI:18420"/>
    </cofactor>
</comment>
<keyword evidence="2 4" id="KW-0547">Nucleotide-binding</keyword>
<gene>
    <name evidence="6" type="ORF">SAMN04489723_102210</name>
</gene>
<dbReference type="GO" id="GO:0046872">
    <property type="term" value="F:metal ion binding"/>
    <property type="evidence" value="ECO:0007669"/>
    <property type="project" value="UniProtKB-KW"/>
</dbReference>
<dbReference type="GO" id="GO:0030272">
    <property type="term" value="F:5-formyltetrahydrofolate cyclo-ligase activity"/>
    <property type="evidence" value="ECO:0007669"/>
    <property type="project" value="UniProtKB-EC"/>
</dbReference>
<evidence type="ECO:0000256" key="3">
    <source>
        <dbReference type="ARBA" id="ARBA00022840"/>
    </source>
</evidence>
<keyword evidence="6" id="KW-0436">Ligase</keyword>
<dbReference type="EMBL" id="FOKK01000002">
    <property type="protein sequence ID" value="SFA89668.1"/>
    <property type="molecule type" value="Genomic_DNA"/>
</dbReference>
<dbReference type="AlphaFoldDB" id="A0A1I0WN89"/>
<evidence type="ECO:0000313" key="7">
    <source>
        <dbReference type="Proteomes" id="UP000198790"/>
    </source>
</evidence>
<dbReference type="NCBIfam" id="TIGR02727">
    <property type="entry name" value="MTHFS_bact"/>
    <property type="match status" value="1"/>
</dbReference>
<keyword evidence="5" id="KW-0460">Magnesium</keyword>
<dbReference type="InterPro" id="IPR002698">
    <property type="entry name" value="FTHF_cligase"/>
</dbReference>